<evidence type="ECO:0000256" key="6">
    <source>
        <dbReference type="ARBA" id="ARBA00022989"/>
    </source>
</evidence>
<dbReference type="InterPro" id="IPR005336">
    <property type="entry name" value="MPC"/>
</dbReference>
<evidence type="ECO:0000256" key="3">
    <source>
        <dbReference type="ARBA" id="ARBA00022448"/>
    </source>
</evidence>
<evidence type="ECO:0000256" key="9">
    <source>
        <dbReference type="RuleBase" id="RU363100"/>
    </source>
</evidence>
<evidence type="ECO:0000256" key="7">
    <source>
        <dbReference type="ARBA" id="ARBA00023128"/>
    </source>
</evidence>
<evidence type="ECO:0000256" key="5">
    <source>
        <dbReference type="ARBA" id="ARBA00022792"/>
    </source>
</evidence>
<evidence type="ECO:0000256" key="4">
    <source>
        <dbReference type="ARBA" id="ARBA00022692"/>
    </source>
</evidence>
<keyword evidence="7 9" id="KW-0496">Mitochondrion</keyword>
<reference evidence="10 11" key="1">
    <citation type="submission" date="2021-02" db="EMBL/GenBank/DDBJ databases">
        <title>Variation within the Batrachochytrium salamandrivorans European outbreak.</title>
        <authorList>
            <person name="Kelly M."/>
            <person name="Pasmans F."/>
            <person name="Shea T.P."/>
            <person name="Munoz J.F."/>
            <person name="Carranza S."/>
            <person name="Cuomo C.A."/>
            <person name="Martel A."/>
        </authorList>
    </citation>
    <scope>NUCLEOTIDE SEQUENCE [LARGE SCALE GENOMIC DNA]</scope>
    <source>
        <strain evidence="10 11">AMFP18/2</strain>
    </source>
</reference>
<gene>
    <name evidence="10" type="ORF">BASA50_009328</name>
</gene>
<keyword evidence="3 9" id="KW-0813">Transport</keyword>
<comment type="subcellular location">
    <subcellularLocation>
        <location evidence="1 9">Mitochondrion inner membrane</location>
        <topology evidence="1 9">Multi-pass membrane protein</topology>
    </subcellularLocation>
</comment>
<evidence type="ECO:0000256" key="1">
    <source>
        <dbReference type="ARBA" id="ARBA00004448"/>
    </source>
</evidence>
<keyword evidence="6" id="KW-1133">Transmembrane helix</keyword>
<evidence type="ECO:0000256" key="8">
    <source>
        <dbReference type="ARBA" id="ARBA00023136"/>
    </source>
</evidence>
<comment type="caution">
    <text evidence="10">The sequence shown here is derived from an EMBL/GenBank/DDBJ whole genome shotgun (WGS) entry which is preliminary data.</text>
</comment>
<sequence>MTGALSVYSLLFMRFAWEVKPRNYLLLVVHIVNESAQIVQGCRYYNYFHLGGKENAEKQDLALKAGASTSALVAKTT</sequence>
<organism evidence="10 11">
    <name type="scientific">Batrachochytrium salamandrivorans</name>
    <dbReference type="NCBI Taxonomy" id="1357716"/>
    <lineage>
        <taxon>Eukaryota</taxon>
        <taxon>Fungi</taxon>
        <taxon>Fungi incertae sedis</taxon>
        <taxon>Chytridiomycota</taxon>
        <taxon>Chytridiomycota incertae sedis</taxon>
        <taxon>Chytridiomycetes</taxon>
        <taxon>Rhizophydiales</taxon>
        <taxon>Rhizophydiales incertae sedis</taxon>
        <taxon>Batrachochytrium</taxon>
    </lineage>
</organism>
<dbReference type="Pfam" id="PF03650">
    <property type="entry name" value="MPC"/>
    <property type="match status" value="1"/>
</dbReference>
<keyword evidence="5 9" id="KW-0999">Mitochondrion inner membrane</keyword>
<keyword evidence="11" id="KW-1185">Reference proteome</keyword>
<accession>A0ABQ8F1D6</accession>
<dbReference type="EMBL" id="JAFCIX010000433">
    <property type="protein sequence ID" value="KAH6590353.1"/>
    <property type="molecule type" value="Genomic_DNA"/>
</dbReference>
<comment type="similarity">
    <text evidence="2 9">Belongs to the mitochondrial pyruvate carrier (MPC) (TC 2.A.105) family.</text>
</comment>
<name>A0ABQ8F1D6_9FUNG</name>
<keyword evidence="8" id="KW-0472">Membrane</keyword>
<evidence type="ECO:0000313" key="10">
    <source>
        <dbReference type="EMBL" id="KAH6590353.1"/>
    </source>
</evidence>
<keyword evidence="4" id="KW-0812">Transmembrane</keyword>
<protein>
    <recommendedName>
        <fullName evidence="9">Mitochondrial pyruvate carrier</fullName>
    </recommendedName>
</protein>
<proteinExistence type="inferred from homology"/>
<comment type="function">
    <text evidence="9">Mediates the uptake of pyruvate into mitochondria.</text>
</comment>
<evidence type="ECO:0000313" key="11">
    <source>
        <dbReference type="Proteomes" id="UP001648503"/>
    </source>
</evidence>
<evidence type="ECO:0000256" key="2">
    <source>
        <dbReference type="ARBA" id="ARBA00006416"/>
    </source>
</evidence>
<dbReference type="Proteomes" id="UP001648503">
    <property type="component" value="Unassembled WGS sequence"/>
</dbReference>